<dbReference type="PANTHER" id="PTHR30518">
    <property type="entry name" value="ENDOLYTIC MUREIN TRANSGLYCOSYLASE"/>
    <property type="match status" value="1"/>
</dbReference>
<accession>A0ABQ6LKP6</accession>
<keyword evidence="7" id="KW-0997">Cell inner membrane</keyword>
<dbReference type="Gene3D" id="3.30.160.60">
    <property type="entry name" value="Classic Zinc Finger"/>
    <property type="match status" value="1"/>
</dbReference>
<evidence type="ECO:0000256" key="1">
    <source>
        <dbReference type="ARBA" id="ARBA00022475"/>
    </source>
</evidence>
<protein>
    <recommendedName>
        <fullName evidence="7">Endolytic murein transglycosylase</fullName>
        <ecNumber evidence="7">4.2.2.29</ecNumber>
    </recommendedName>
    <alternativeName>
        <fullName evidence="7">Peptidoglycan lytic transglycosylase</fullName>
    </alternativeName>
    <alternativeName>
        <fullName evidence="7">Peptidoglycan polymerization terminase</fullName>
    </alternativeName>
</protein>
<evidence type="ECO:0000256" key="6">
    <source>
        <dbReference type="ARBA" id="ARBA00023316"/>
    </source>
</evidence>
<dbReference type="PANTHER" id="PTHR30518:SF2">
    <property type="entry name" value="ENDOLYTIC MUREIN TRANSGLYCOSYLASE"/>
    <property type="match status" value="1"/>
</dbReference>
<evidence type="ECO:0000256" key="4">
    <source>
        <dbReference type="ARBA" id="ARBA00023136"/>
    </source>
</evidence>
<keyword evidence="2 7" id="KW-0812">Transmembrane</keyword>
<keyword evidence="6 7" id="KW-0961">Cell wall biogenesis/degradation</keyword>
<keyword evidence="1 7" id="KW-1003">Cell membrane</keyword>
<reference evidence="8 9" key="1">
    <citation type="submission" date="2023-04" db="EMBL/GenBank/DDBJ databases">
        <title>Marinoamorphus aggregata gen. nov., sp. Nov., isolate from tissue of brittle star Ophioplocus japonicus.</title>
        <authorList>
            <person name="Kawano K."/>
            <person name="Sawayama S."/>
            <person name="Nakagawa S."/>
        </authorList>
    </citation>
    <scope>NUCLEOTIDE SEQUENCE [LARGE SCALE GENOMIC DNA]</scope>
    <source>
        <strain evidence="8 9">NKW23</strain>
    </source>
</reference>
<gene>
    <name evidence="7" type="primary">mltG</name>
    <name evidence="8" type="ORF">LNKW23_04360</name>
</gene>
<dbReference type="InterPro" id="IPR003770">
    <property type="entry name" value="MLTG-like"/>
</dbReference>
<dbReference type="Gene3D" id="3.30.1490.480">
    <property type="entry name" value="Endolytic murein transglycosylase"/>
    <property type="match status" value="1"/>
</dbReference>
<comment type="caution">
    <text evidence="8">The sequence shown here is derived from an EMBL/GenBank/DDBJ whole genome shotgun (WGS) entry which is preliminary data.</text>
</comment>
<evidence type="ECO:0000256" key="5">
    <source>
        <dbReference type="ARBA" id="ARBA00023239"/>
    </source>
</evidence>
<comment type="catalytic activity">
    <reaction evidence="7">
        <text>a peptidoglycan chain = a peptidoglycan chain with N-acetyl-1,6-anhydromuramyl-[peptide] at the reducing end + a peptidoglycan chain with N-acetylglucosamine at the non-reducing end.</text>
        <dbReference type="EC" id="4.2.2.29"/>
    </reaction>
</comment>
<comment type="similarity">
    <text evidence="7">Belongs to the transglycosylase MltG family.</text>
</comment>
<dbReference type="RefSeq" id="WP_285669868.1">
    <property type="nucleotide sequence ID" value="NZ_BSYI01000002.1"/>
</dbReference>
<dbReference type="HAMAP" id="MF_02065">
    <property type="entry name" value="MltG"/>
    <property type="match status" value="1"/>
</dbReference>
<evidence type="ECO:0000256" key="3">
    <source>
        <dbReference type="ARBA" id="ARBA00022989"/>
    </source>
</evidence>
<keyword evidence="9" id="KW-1185">Reference proteome</keyword>
<dbReference type="Pfam" id="PF02618">
    <property type="entry name" value="YceG"/>
    <property type="match status" value="1"/>
</dbReference>
<keyword evidence="4 7" id="KW-0472">Membrane</keyword>
<name>A0ABQ6LKP6_9RHOB</name>
<dbReference type="EMBL" id="BSYI01000002">
    <property type="protein sequence ID" value="GMG81224.1"/>
    <property type="molecule type" value="Genomic_DNA"/>
</dbReference>
<evidence type="ECO:0000256" key="2">
    <source>
        <dbReference type="ARBA" id="ARBA00022692"/>
    </source>
</evidence>
<evidence type="ECO:0000313" key="8">
    <source>
        <dbReference type="EMBL" id="GMG81224.1"/>
    </source>
</evidence>
<evidence type="ECO:0000313" key="9">
    <source>
        <dbReference type="Proteomes" id="UP001239909"/>
    </source>
</evidence>
<organism evidence="8 9">
    <name type="scientific">Paralimibaculum aggregatum</name>
    <dbReference type="NCBI Taxonomy" id="3036245"/>
    <lineage>
        <taxon>Bacteria</taxon>
        <taxon>Pseudomonadati</taxon>
        <taxon>Pseudomonadota</taxon>
        <taxon>Alphaproteobacteria</taxon>
        <taxon>Rhodobacterales</taxon>
        <taxon>Paracoccaceae</taxon>
        <taxon>Paralimibaculum</taxon>
    </lineage>
</organism>
<comment type="function">
    <text evidence="7">Functions as a peptidoglycan terminase that cleaves nascent peptidoglycan strands endolytically to terminate their elongation.</text>
</comment>
<proteinExistence type="inferred from homology"/>
<dbReference type="CDD" id="cd08010">
    <property type="entry name" value="MltG_like"/>
    <property type="match status" value="1"/>
</dbReference>
<feature type="site" description="Important for catalytic activity" evidence="7">
    <location>
        <position position="212"/>
    </location>
</feature>
<dbReference type="NCBIfam" id="TIGR00247">
    <property type="entry name" value="endolytic transglycosylase MltG"/>
    <property type="match status" value="1"/>
</dbReference>
<keyword evidence="3 7" id="KW-1133">Transmembrane helix</keyword>
<evidence type="ECO:0000256" key="7">
    <source>
        <dbReference type="HAMAP-Rule" id="MF_02065"/>
    </source>
</evidence>
<keyword evidence="5 7" id="KW-0456">Lyase</keyword>
<dbReference type="Proteomes" id="UP001239909">
    <property type="component" value="Unassembled WGS sequence"/>
</dbReference>
<dbReference type="EC" id="4.2.2.29" evidence="7"/>
<sequence length="342" mass="36382">MRHIAANFLTLLIVALIGVALAVDRGQSDFEAPGPLAAPVVVAIERGATLDEAAAALDAAGALPERTVWGLLAGQQLFKVGTRARRQTRALKAGEYELPPGASMAEMLALITSGRAIQHAVTVPEGLTSWEVVELLKGVDVLTGELAAVPPEGSLAPDTYFVSRGMARAELIRRMSAAQAEILAAAWAARAEGLPLDSPEEALILASIVEKETGVGAERAQVASVFVNRLRKGMRLETDPTVIYGITGGQGPLGRGLRRSELIAETPYNTYRIPGLPPTPIANPGRAAIEATLNPADTPYFYFVADGTGGHAFSETLSEHNANVRKWRRIEAERAREQQQAE</sequence>